<evidence type="ECO:0000313" key="1">
    <source>
        <dbReference type="EMBL" id="GAX59923.1"/>
    </source>
</evidence>
<dbReference type="Proteomes" id="UP000218542">
    <property type="component" value="Unassembled WGS sequence"/>
</dbReference>
<accession>A0A286TVL8</accession>
<name>A0A286TVL8_9BACT</name>
<proteinExistence type="predicted"/>
<dbReference type="EMBL" id="BAOS01000005">
    <property type="protein sequence ID" value="GAX59923.1"/>
    <property type="molecule type" value="Genomic_DNA"/>
</dbReference>
<keyword evidence="2" id="KW-1185">Reference proteome</keyword>
<sequence length="69" mass="7983">MPSKLNFLKKKLFQESKRMTEYHYRYPGCLSIVSILLLLDEAAIAENKIGNLLYNVTSHPQREGESINK</sequence>
<reference evidence="2" key="1">
    <citation type="journal article" date="2017" name="Environ. Microbiol. Rep.">
        <title>Genetic Diversity of Marine Anaerobic Ammonium-Oxidizing Bacteria as Revealed by Genomic and Proteomic Analyses of 'Candidatus Scalindua japonica'.</title>
        <authorList>
            <person name="Oshiki M."/>
            <person name="Mizuto K."/>
            <person name="Kimura Z."/>
            <person name="Kindaichi T."/>
            <person name="Satoh H."/>
            <person name="Okabe S."/>
        </authorList>
    </citation>
    <scope>NUCLEOTIDE SEQUENCE [LARGE SCALE GENOMIC DNA]</scope>
    <source>
        <strain evidence="2">husup-a2</strain>
    </source>
</reference>
<evidence type="ECO:0000313" key="2">
    <source>
        <dbReference type="Proteomes" id="UP000218542"/>
    </source>
</evidence>
<protein>
    <submittedName>
        <fullName evidence="1">Permease of the major facilitator superfamily</fullName>
    </submittedName>
</protein>
<comment type="caution">
    <text evidence="1">The sequence shown here is derived from an EMBL/GenBank/DDBJ whole genome shotgun (WGS) entry which is preliminary data.</text>
</comment>
<dbReference type="AlphaFoldDB" id="A0A286TVL8"/>
<gene>
    <name evidence="1" type="ORF">SCALIN_C05_0008</name>
</gene>
<organism evidence="1 2">
    <name type="scientific">Candidatus Scalindua japonica</name>
    <dbReference type="NCBI Taxonomy" id="1284222"/>
    <lineage>
        <taxon>Bacteria</taxon>
        <taxon>Pseudomonadati</taxon>
        <taxon>Planctomycetota</taxon>
        <taxon>Candidatus Brocadiia</taxon>
        <taxon>Candidatus Brocadiales</taxon>
        <taxon>Candidatus Scalinduaceae</taxon>
        <taxon>Candidatus Scalindua</taxon>
    </lineage>
</organism>